<reference evidence="1 3" key="1">
    <citation type="journal article" date="2008" name="Science">
        <title>The Physcomitrella genome reveals evolutionary insights into the conquest of land by plants.</title>
        <authorList>
            <person name="Rensing S."/>
            <person name="Lang D."/>
            <person name="Zimmer A."/>
            <person name="Terry A."/>
            <person name="Salamov A."/>
            <person name="Shapiro H."/>
            <person name="Nishiyama T."/>
            <person name="Perroud P.-F."/>
            <person name="Lindquist E."/>
            <person name="Kamisugi Y."/>
            <person name="Tanahashi T."/>
            <person name="Sakakibara K."/>
            <person name="Fujita T."/>
            <person name="Oishi K."/>
            <person name="Shin-I T."/>
            <person name="Kuroki Y."/>
            <person name="Toyoda A."/>
            <person name="Suzuki Y."/>
            <person name="Hashimoto A."/>
            <person name="Yamaguchi K."/>
            <person name="Sugano A."/>
            <person name="Kohara Y."/>
            <person name="Fujiyama A."/>
            <person name="Anterola A."/>
            <person name="Aoki S."/>
            <person name="Ashton N."/>
            <person name="Barbazuk W.B."/>
            <person name="Barker E."/>
            <person name="Bennetzen J."/>
            <person name="Bezanilla M."/>
            <person name="Blankenship R."/>
            <person name="Cho S.H."/>
            <person name="Dutcher S."/>
            <person name="Estelle M."/>
            <person name="Fawcett J.A."/>
            <person name="Gundlach H."/>
            <person name="Hanada K."/>
            <person name="Heyl A."/>
            <person name="Hicks K.A."/>
            <person name="Hugh J."/>
            <person name="Lohr M."/>
            <person name="Mayer K."/>
            <person name="Melkozernov A."/>
            <person name="Murata T."/>
            <person name="Nelson D."/>
            <person name="Pils B."/>
            <person name="Prigge M."/>
            <person name="Reiss B."/>
            <person name="Renner T."/>
            <person name="Rombauts S."/>
            <person name="Rushton P."/>
            <person name="Sanderfoot A."/>
            <person name="Schween G."/>
            <person name="Shiu S.-H."/>
            <person name="Stueber K."/>
            <person name="Theodoulou F.L."/>
            <person name="Tu H."/>
            <person name="Van de Peer Y."/>
            <person name="Verrier P.J."/>
            <person name="Waters E."/>
            <person name="Wood A."/>
            <person name="Yang L."/>
            <person name="Cove D."/>
            <person name="Cuming A."/>
            <person name="Hasebe M."/>
            <person name="Lucas S."/>
            <person name="Mishler D.B."/>
            <person name="Reski R."/>
            <person name="Grigoriev I."/>
            <person name="Quatrano R.S."/>
            <person name="Boore J.L."/>
        </authorList>
    </citation>
    <scope>NUCLEOTIDE SEQUENCE [LARGE SCALE GENOMIC DNA]</scope>
    <source>
        <strain evidence="2 3">cv. Gransden 2004</strain>
    </source>
</reference>
<dbReference type="AlphaFoldDB" id="A0A2K1JUH8"/>
<gene>
    <name evidence="1" type="ORF">PHYPA_014951</name>
</gene>
<accession>A0A2K1JUH8</accession>
<sequence length="41" mass="4737">MRRWLVIGQDRSNTIEKKRGLLQLLTAPIILKCGLCTTPWL</sequence>
<dbReference type="Gramene" id="Pp3c11_12481V3.1">
    <property type="protein sequence ID" value="PAC:32957082.CDS.1"/>
    <property type="gene ID" value="Pp3c11_12481"/>
</dbReference>
<protein>
    <submittedName>
        <fullName evidence="1 2">Uncharacterized protein</fullName>
    </submittedName>
</protein>
<reference evidence="1 3" key="2">
    <citation type="journal article" date="2018" name="Plant J.">
        <title>The Physcomitrella patens chromosome-scale assembly reveals moss genome structure and evolution.</title>
        <authorList>
            <person name="Lang D."/>
            <person name="Ullrich K.K."/>
            <person name="Murat F."/>
            <person name="Fuchs J."/>
            <person name="Jenkins J."/>
            <person name="Haas F.B."/>
            <person name="Piednoel M."/>
            <person name="Gundlach H."/>
            <person name="Van Bel M."/>
            <person name="Meyberg R."/>
            <person name="Vives C."/>
            <person name="Morata J."/>
            <person name="Symeonidi A."/>
            <person name="Hiss M."/>
            <person name="Muchero W."/>
            <person name="Kamisugi Y."/>
            <person name="Saleh O."/>
            <person name="Blanc G."/>
            <person name="Decker E.L."/>
            <person name="van Gessel N."/>
            <person name="Grimwood J."/>
            <person name="Hayes R.D."/>
            <person name="Graham S.W."/>
            <person name="Gunter L.E."/>
            <person name="McDaniel S.F."/>
            <person name="Hoernstein S.N.W."/>
            <person name="Larsson A."/>
            <person name="Li F.W."/>
            <person name="Perroud P.F."/>
            <person name="Phillips J."/>
            <person name="Ranjan P."/>
            <person name="Rokshar D.S."/>
            <person name="Rothfels C.J."/>
            <person name="Schneider L."/>
            <person name="Shu S."/>
            <person name="Stevenson D.W."/>
            <person name="Thummler F."/>
            <person name="Tillich M."/>
            <person name="Villarreal Aguilar J.C."/>
            <person name="Widiez T."/>
            <person name="Wong G.K."/>
            <person name="Wymore A."/>
            <person name="Zhang Y."/>
            <person name="Zimmer A.D."/>
            <person name="Quatrano R.S."/>
            <person name="Mayer K.F.X."/>
            <person name="Goodstein D."/>
            <person name="Casacuberta J.M."/>
            <person name="Vandepoele K."/>
            <person name="Reski R."/>
            <person name="Cuming A.C."/>
            <person name="Tuskan G.A."/>
            <person name="Maumus F."/>
            <person name="Salse J."/>
            <person name="Schmutz J."/>
            <person name="Rensing S.A."/>
        </authorList>
    </citation>
    <scope>NUCLEOTIDE SEQUENCE [LARGE SCALE GENOMIC DNA]</scope>
    <source>
        <strain evidence="2 3">cv. Gransden 2004</strain>
    </source>
</reference>
<evidence type="ECO:0000313" key="1">
    <source>
        <dbReference type="EMBL" id="PNR45180.1"/>
    </source>
</evidence>
<dbReference type="EnsemblPlants" id="Pp3c11_12481V3.1">
    <property type="protein sequence ID" value="PAC:32957082.CDS.1"/>
    <property type="gene ID" value="Pp3c11_12481"/>
</dbReference>
<name>A0A2K1JUH8_PHYPA</name>
<organism evidence="1">
    <name type="scientific">Physcomitrium patens</name>
    <name type="common">Spreading-leaved earth moss</name>
    <name type="synonym">Physcomitrella patens</name>
    <dbReference type="NCBI Taxonomy" id="3218"/>
    <lineage>
        <taxon>Eukaryota</taxon>
        <taxon>Viridiplantae</taxon>
        <taxon>Streptophyta</taxon>
        <taxon>Embryophyta</taxon>
        <taxon>Bryophyta</taxon>
        <taxon>Bryophytina</taxon>
        <taxon>Bryopsida</taxon>
        <taxon>Funariidae</taxon>
        <taxon>Funariales</taxon>
        <taxon>Funariaceae</taxon>
        <taxon>Physcomitrium</taxon>
    </lineage>
</organism>
<reference evidence="2" key="3">
    <citation type="submission" date="2020-12" db="UniProtKB">
        <authorList>
            <consortium name="EnsemblPlants"/>
        </authorList>
    </citation>
    <scope>IDENTIFICATION</scope>
</reference>
<evidence type="ECO:0000313" key="3">
    <source>
        <dbReference type="Proteomes" id="UP000006727"/>
    </source>
</evidence>
<keyword evidence="3" id="KW-1185">Reference proteome</keyword>
<dbReference type="Proteomes" id="UP000006727">
    <property type="component" value="Chromosome 11"/>
</dbReference>
<proteinExistence type="predicted"/>
<evidence type="ECO:0000313" key="2">
    <source>
        <dbReference type="EnsemblPlants" id="PAC:32957082.CDS.1"/>
    </source>
</evidence>
<dbReference type="InParanoid" id="A0A2K1JUH8"/>
<dbReference type="EMBL" id="ABEU02000011">
    <property type="protein sequence ID" value="PNR45180.1"/>
    <property type="molecule type" value="Genomic_DNA"/>
</dbReference>